<evidence type="ECO:0000256" key="2">
    <source>
        <dbReference type="SAM" id="SignalP"/>
    </source>
</evidence>
<name>A0A8G2FD32_ACIRU</name>
<evidence type="ECO:0000313" key="4">
    <source>
        <dbReference type="Proteomes" id="UP000186308"/>
    </source>
</evidence>
<dbReference type="OrthoDB" id="7376177at2"/>
<dbReference type="Gene3D" id="2.40.30.170">
    <property type="match status" value="1"/>
</dbReference>
<sequence>MIARLLMVLSLLCPAARAATPSDAPAPSVLVTTIAVKSGAIPRSVTVYGTIGAGPGATDTLTLAYAGIVTRVDVVPGQAVHQGEALAVIGTAPAAQAAYAQAEAAVRAAAQTLAHTRALVAAHLATNIQLAQAQQAETNAITARNALRLDGASHPTATLTAPYDGVIAAVAAAPGAALQPGAPLITLLRAHALVATVGLDPSQAHQVHPGDHVAITPFATPAGRALRGRVMAIGAMVNPASGLVDATISMPATGYLVGESVTAEIDIGTARGVIVPRDAALPDGKRFQIWQIAAGHAHPVTVQIIARTGSSAVVTGKIDPALPIVVSGNYQLKPGIAVRVTH</sequence>
<dbReference type="SUPFAM" id="SSF111369">
    <property type="entry name" value="HlyD-like secretion proteins"/>
    <property type="match status" value="1"/>
</dbReference>
<dbReference type="Gene3D" id="2.40.420.20">
    <property type="match status" value="1"/>
</dbReference>
<dbReference type="PANTHER" id="PTHR30469:SF38">
    <property type="entry name" value="HLYD FAMILY SECRETION PROTEIN"/>
    <property type="match status" value="1"/>
</dbReference>
<feature type="signal peptide" evidence="2">
    <location>
        <begin position="1"/>
        <end position="18"/>
    </location>
</feature>
<dbReference type="EMBL" id="FTNE01000007">
    <property type="protein sequence ID" value="SIQ64973.1"/>
    <property type="molecule type" value="Genomic_DNA"/>
</dbReference>
<dbReference type="PANTHER" id="PTHR30469">
    <property type="entry name" value="MULTIDRUG RESISTANCE PROTEIN MDTA"/>
    <property type="match status" value="1"/>
</dbReference>
<comment type="caution">
    <text evidence="3">The sequence shown here is derived from an EMBL/GenBank/DDBJ whole genome shotgun (WGS) entry which is preliminary data.</text>
</comment>
<dbReference type="Proteomes" id="UP000186308">
    <property type="component" value="Unassembled WGS sequence"/>
</dbReference>
<dbReference type="GO" id="GO:0015562">
    <property type="term" value="F:efflux transmembrane transporter activity"/>
    <property type="evidence" value="ECO:0007669"/>
    <property type="project" value="TreeGrafter"/>
</dbReference>
<dbReference type="NCBIfam" id="TIGR01730">
    <property type="entry name" value="RND_mfp"/>
    <property type="match status" value="1"/>
</dbReference>
<dbReference type="RefSeq" id="WP_029310913.1">
    <property type="nucleotide sequence ID" value="NZ_FTNE01000007.1"/>
</dbReference>
<reference evidence="3 4" key="1">
    <citation type="submission" date="2017-01" db="EMBL/GenBank/DDBJ databases">
        <authorList>
            <person name="Varghese N."/>
            <person name="Submissions S."/>
        </authorList>
    </citation>
    <scope>NUCLEOTIDE SEQUENCE [LARGE SCALE GENOMIC DNA]</scope>
    <source>
        <strain evidence="3 4">ATCC 35905</strain>
    </source>
</reference>
<keyword evidence="4" id="KW-1185">Reference proteome</keyword>
<evidence type="ECO:0000313" key="3">
    <source>
        <dbReference type="EMBL" id="SIQ64973.1"/>
    </source>
</evidence>
<dbReference type="InterPro" id="IPR006143">
    <property type="entry name" value="RND_pump_MFP"/>
</dbReference>
<keyword evidence="2" id="KW-0732">Signal</keyword>
<dbReference type="Gene3D" id="1.10.287.470">
    <property type="entry name" value="Helix hairpin bin"/>
    <property type="match status" value="1"/>
</dbReference>
<accession>A0A8G2FD32</accession>
<dbReference type="Gene3D" id="2.40.50.100">
    <property type="match status" value="1"/>
</dbReference>
<protein>
    <submittedName>
        <fullName evidence="3">RND family efflux transporter, MFP subunit</fullName>
    </submittedName>
</protein>
<dbReference type="GO" id="GO:1990281">
    <property type="term" value="C:efflux pump complex"/>
    <property type="evidence" value="ECO:0007669"/>
    <property type="project" value="TreeGrafter"/>
</dbReference>
<gene>
    <name evidence="3" type="ORF">SAMN05421828_107109</name>
</gene>
<organism evidence="3 4">
    <name type="scientific">Acidiphilium rubrum</name>
    <dbReference type="NCBI Taxonomy" id="526"/>
    <lineage>
        <taxon>Bacteria</taxon>
        <taxon>Pseudomonadati</taxon>
        <taxon>Pseudomonadota</taxon>
        <taxon>Alphaproteobacteria</taxon>
        <taxon>Acetobacterales</taxon>
        <taxon>Acidocellaceae</taxon>
        <taxon>Acidiphilium</taxon>
    </lineage>
</organism>
<comment type="similarity">
    <text evidence="1">Belongs to the membrane fusion protein (MFP) (TC 8.A.1) family.</text>
</comment>
<evidence type="ECO:0000256" key="1">
    <source>
        <dbReference type="ARBA" id="ARBA00009477"/>
    </source>
</evidence>
<proteinExistence type="inferred from homology"/>
<dbReference type="AlphaFoldDB" id="A0A8G2FD32"/>
<feature type="chain" id="PRO_5034308445" evidence="2">
    <location>
        <begin position="19"/>
        <end position="342"/>
    </location>
</feature>